<feature type="domain" description="FAD/NAD(P)-binding" evidence="9">
    <location>
        <begin position="5"/>
        <end position="292"/>
    </location>
</feature>
<evidence type="ECO:0000313" key="10">
    <source>
        <dbReference type="EMBL" id="HIV38478.1"/>
    </source>
</evidence>
<accession>A0A9D1PCA6</accession>
<dbReference type="GO" id="GO:0019430">
    <property type="term" value="P:removal of superoxide radicals"/>
    <property type="evidence" value="ECO:0007669"/>
    <property type="project" value="UniProtKB-UniRule"/>
</dbReference>
<dbReference type="InterPro" id="IPR008255">
    <property type="entry name" value="Pyr_nucl-diS_OxRdtase_2_AS"/>
</dbReference>
<dbReference type="GO" id="GO:0004791">
    <property type="term" value="F:thioredoxin-disulfide reductase (NADPH) activity"/>
    <property type="evidence" value="ECO:0007669"/>
    <property type="project" value="UniProtKB-UniRule"/>
</dbReference>
<comment type="caution">
    <text evidence="10">The sequence shown here is derived from an EMBL/GenBank/DDBJ whole genome shotgun (WGS) entry which is preliminary data.</text>
</comment>
<evidence type="ECO:0000256" key="3">
    <source>
        <dbReference type="ARBA" id="ARBA00022827"/>
    </source>
</evidence>
<evidence type="ECO:0000256" key="8">
    <source>
        <dbReference type="RuleBase" id="RU003881"/>
    </source>
</evidence>
<keyword evidence="3 7" id="KW-0274">FAD</keyword>
<reference evidence="10" key="1">
    <citation type="journal article" date="2021" name="PeerJ">
        <title>Extensive microbial diversity within the chicken gut microbiome revealed by metagenomics and culture.</title>
        <authorList>
            <person name="Gilroy R."/>
            <person name="Ravi A."/>
            <person name="Getino M."/>
            <person name="Pursley I."/>
            <person name="Horton D.L."/>
            <person name="Alikhan N.F."/>
            <person name="Baker D."/>
            <person name="Gharbi K."/>
            <person name="Hall N."/>
            <person name="Watson M."/>
            <person name="Adriaenssens E.M."/>
            <person name="Foster-Nyarko E."/>
            <person name="Jarju S."/>
            <person name="Secka A."/>
            <person name="Antonio M."/>
            <person name="Oren A."/>
            <person name="Chaudhuri R.R."/>
            <person name="La Ragione R."/>
            <person name="Hildebrand F."/>
            <person name="Pallen M.J."/>
        </authorList>
    </citation>
    <scope>NUCLEOTIDE SEQUENCE</scope>
    <source>
        <strain evidence="10">CHK195-9823</strain>
    </source>
</reference>
<keyword evidence="8" id="KW-0521">NADP</keyword>
<comment type="similarity">
    <text evidence="1 7">Belongs to the class-II pyridine nucleotide-disulfide oxidoreductase family.</text>
</comment>
<evidence type="ECO:0000256" key="1">
    <source>
        <dbReference type="ARBA" id="ARBA00009333"/>
    </source>
</evidence>
<evidence type="ECO:0000259" key="9">
    <source>
        <dbReference type="Pfam" id="PF07992"/>
    </source>
</evidence>
<gene>
    <name evidence="10" type="primary">trxB</name>
    <name evidence="10" type="ORF">H9747_05685</name>
</gene>
<proteinExistence type="inferred from homology"/>
<name>A0A9D1PCA6_9FIRM</name>
<dbReference type="PRINTS" id="PR00469">
    <property type="entry name" value="PNDRDTASEII"/>
</dbReference>
<comment type="cofactor">
    <cofactor evidence="8">
        <name>FAD</name>
        <dbReference type="ChEBI" id="CHEBI:57692"/>
    </cofactor>
    <text evidence="8">Binds 1 FAD per subunit.</text>
</comment>
<dbReference type="PROSITE" id="PS00573">
    <property type="entry name" value="PYRIDINE_REDOX_2"/>
    <property type="match status" value="1"/>
</dbReference>
<dbReference type="EMBL" id="DXIQ01000033">
    <property type="protein sequence ID" value="HIV38478.1"/>
    <property type="molecule type" value="Genomic_DNA"/>
</dbReference>
<keyword evidence="6 7" id="KW-0676">Redox-active center</keyword>
<dbReference type="SUPFAM" id="SSF51905">
    <property type="entry name" value="FAD/NAD(P)-binding domain"/>
    <property type="match status" value="1"/>
</dbReference>
<dbReference type="InterPro" id="IPR050097">
    <property type="entry name" value="Ferredoxin-NADP_redctase_2"/>
</dbReference>
<dbReference type="PANTHER" id="PTHR48105">
    <property type="entry name" value="THIOREDOXIN REDUCTASE 1-RELATED-RELATED"/>
    <property type="match status" value="1"/>
</dbReference>
<comment type="subunit">
    <text evidence="7">Homodimer.</text>
</comment>
<evidence type="ECO:0000313" key="11">
    <source>
        <dbReference type="Proteomes" id="UP000886814"/>
    </source>
</evidence>
<dbReference type="InterPro" id="IPR023753">
    <property type="entry name" value="FAD/NAD-binding_dom"/>
</dbReference>
<reference evidence="10" key="2">
    <citation type="submission" date="2021-04" db="EMBL/GenBank/DDBJ databases">
        <authorList>
            <person name="Gilroy R."/>
        </authorList>
    </citation>
    <scope>NUCLEOTIDE SEQUENCE</scope>
    <source>
        <strain evidence="10">CHK195-9823</strain>
    </source>
</reference>
<evidence type="ECO:0000256" key="4">
    <source>
        <dbReference type="ARBA" id="ARBA00023002"/>
    </source>
</evidence>
<keyword evidence="2 7" id="KW-0285">Flavoprotein</keyword>
<evidence type="ECO:0000256" key="5">
    <source>
        <dbReference type="ARBA" id="ARBA00023157"/>
    </source>
</evidence>
<dbReference type="Pfam" id="PF07992">
    <property type="entry name" value="Pyr_redox_2"/>
    <property type="match status" value="1"/>
</dbReference>
<evidence type="ECO:0000256" key="7">
    <source>
        <dbReference type="RuleBase" id="RU003880"/>
    </source>
</evidence>
<evidence type="ECO:0000256" key="2">
    <source>
        <dbReference type="ARBA" id="ARBA00022630"/>
    </source>
</evidence>
<protein>
    <recommendedName>
        <fullName evidence="7">Thioredoxin reductase</fullName>
        <ecNumber evidence="7">1.8.1.9</ecNumber>
    </recommendedName>
</protein>
<dbReference type="Proteomes" id="UP000886814">
    <property type="component" value="Unassembled WGS sequence"/>
</dbReference>
<dbReference type="AlphaFoldDB" id="A0A9D1PCA6"/>
<dbReference type="NCBIfam" id="TIGR01292">
    <property type="entry name" value="TRX_reduct"/>
    <property type="match status" value="1"/>
</dbReference>
<dbReference type="PRINTS" id="PR00368">
    <property type="entry name" value="FADPNR"/>
</dbReference>
<dbReference type="GO" id="GO:0005737">
    <property type="term" value="C:cytoplasm"/>
    <property type="evidence" value="ECO:0007669"/>
    <property type="project" value="InterPro"/>
</dbReference>
<keyword evidence="5" id="KW-1015">Disulfide bond</keyword>
<evidence type="ECO:0000256" key="6">
    <source>
        <dbReference type="ARBA" id="ARBA00023284"/>
    </source>
</evidence>
<keyword evidence="4 7" id="KW-0560">Oxidoreductase</keyword>
<comment type="catalytic activity">
    <reaction evidence="7">
        <text>[thioredoxin]-dithiol + NADP(+) = [thioredoxin]-disulfide + NADPH + H(+)</text>
        <dbReference type="Rhea" id="RHEA:20345"/>
        <dbReference type="Rhea" id="RHEA-COMP:10698"/>
        <dbReference type="Rhea" id="RHEA-COMP:10700"/>
        <dbReference type="ChEBI" id="CHEBI:15378"/>
        <dbReference type="ChEBI" id="CHEBI:29950"/>
        <dbReference type="ChEBI" id="CHEBI:50058"/>
        <dbReference type="ChEBI" id="CHEBI:57783"/>
        <dbReference type="ChEBI" id="CHEBI:58349"/>
        <dbReference type="EC" id="1.8.1.9"/>
    </reaction>
</comment>
<organism evidence="10 11">
    <name type="scientific">Candidatus Blautia stercorigallinarum</name>
    <dbReference type="NCBI Taxonomy" id="2838501"/>
    <lineage>
        <taxon>Bacteria</taxon>
        <taxon>Bacillati</taxon>
        <taxon>Bacillota</taxon>
        <taxon>Clostridia</taxon>
        <taxon>Lachnospirales</taxon>
        <taxon>Lachnospiraceae</taxon>
        <taxon>Blautia</taxon>
    </lineage>
</organism>
<dbReference type="Gene3D" id="3.50.50.60">
    <property type="entry name" value="FAD/NAD(P)-binding domain"/>
    <property type="match status" value="2"/>
</dbReference>
<sequence length="309" mass="33261">MTKDYDFIIIGAGPAGMTAAVYASRAGMKTALLEAGAPGGKLLKTHKISNWPGIKEEPGSQLAMDMFEHSTSFGAVYEYGNVIEIRNGERKQVICEDGTIFTAPAVLVATGTKERLLNIPGEQEHIGKGISYCAVCDGAFFRDKETAVIGGGNSALEEAVYLTQFASKVYLIMRRDVFRAEKAVIDTVLSNPKIELLQNYIPLQVLDNEGRVGGLEISHTRSGETKVLPVSGIFPYIGADPITGFLKDLPVLDKQGYIVVNSNMETSVPLLFGAGDVCQKELRQVVTAASDGAIAAQTAFRKLQESGFF</sequence>
<dbReference type="EC" id="1.8.1.9" evidence="7"/>
<dbReference type="InterPro" id="IPR005982">
    <property type="entry name" value="Thioredox_Rdtase"/>
</dbReference>
<dbReference type="InterPro" id="IPR036188">
    <property type="entry name" value="FAD/NAD-bd_sf"/>
</dbReference>